<dbReference type="Proteomes" id="UP000076874">
    <property type="component" value="Unassembled WGS sequence"/>
</dbReference>
<dbReference type="InterPro" id="IPR055334">
    <property type="entry name" value="PEX8-like"/>
</dbReference>
<dbReference type="PANTHER" id="PTHR39214">
    <property type="entry name" value="MICROBODY (PEROXISOME) BIOGENESIS PROTEIN PEROXIN 8 (EUROFUNG)"/>
    <property type="match status" value="1"/>
</dbReference>
<organism evidence="1 2">
    <name type="scientific">Niveomyces insectorum RCEF 264</name>
    <dbReference type="NCBI Taxonomy" id="1081102"/>
    <lineage>
        <taxon>Eukaryota</taxon>
        <taxon>Fungi</taxon>
        <taxon>Dikarya</taxon>
        <taxon>Ascomycota</taxon>
        <taxon>Pezizomycotina</taxon>
        <taxon>Sordariomycetes</taxon>
        <taxon>Hypocreomycetidae</taxon>
        <taxon>Hypocreales</taxon>
        <taxon>Cordycipitaceae</taxon>
        <taxon>Niveomyces</taxon>
    </lineage>
</organism>
<reference evidence="1 2" key="1">
    <citation type="journal article" date="2016" name="Genome Biol. Evol.">
        <title>Divergent and convergent evolution of fungal pathogenicity.</title>
        <authorList>
            <person name="Shang Y."/>
            <person name="Xiao G."/>
            <person name="Zheng P."/>
            <person name="Cen K."/>
            <person name="Zhan S."/>
            <person name="Wang C."/>
        </authorList>
    </citation>
    <scope>NUCLEOTIDE SEQUENCE [LARGE SCALE GENOMIC DNA]</scope>
    <source>
        <strain evidence="1 2">RCEF 264</strain>
    </source>
</reference>
<dbReference type="STRING" id="1081102.A0A167RHB6"/>
<name>A0A167RHB6_9HYPO</name>
<keyword evidence="2" id="KW-1185">Reference proteome</keyword>
<gene>
    <name evidence="1" type="ORF">SPI_06668</name>
</gene>
<dbReference type="Pfam" id="PF26001">
    <property type="entry name" value="Pex8"/>
    <property type="match status" value="2"/>
</dbReference>
<comment type="caution">
    <text evidence="1">The sequence shown here is derived from an EMBL/GenBank/DDBJ whole genome shotgun (WGS) entry which is preliminary data.</text>
</comment>
<protein>
    <submittedName>
        <fullName evidence="1">Peroxisomal membrane protein</fullName>
    </submittedName>
</protein>
<evidence type="ECO:0000313" key="2">
    <source>
        <dbReference type="Proteomes" id="UP000076874"/>
    </source>
</evidence>
<sequence>MAATERQLKSTLALYLDYSSGQTPQPERIFGSTTGLLTSLTNPLNISLLTSHFLAAPALWPSPHRQHPLDLQQAAHTCFRVLSVYNTAALHVHRHAEEEAAAARHGLLDHVVGLADRRPATETWARAVAHLPRSRRAALEDGVVTAANLALDEAAAADATDDKFMIEYAIVLSLVYAFPLLGAHARARLHSDALLPCIVASLTGPLGFDGGRILEAIEADLETQPAVSLVVSAGPVTTLAAFAVEHARAPQAQPVLDALDRLLVFSQELAGRWAACRRLAGVHLSADAAEAAQLSAETAQTTWPLLWQHLRRALYAAAVVLQAIVGRSLLDRALSGDDRVAPRLAATVLHVLGHLHFVSARGNAGAFQAYQFTYLASMDILSRYTDAAAAFLGQLLPPRPTPLAAAGITNNDHNDSNHNDFLRLTADLFYLNTAEQFAASLPTEACDRLLLQPAWPYLAPAPVLLGQPSPPPPLIEHASPRMVEMFEAAHSVTLAVLACPHNAPLAATLSPAYATMLFAAFPGRISARQFRLAFATLIQILSPPFPVYATHPALAETLLEMVRFRAVGGTAGTTPLQEGDEAVAAAAGGGGRRPPVSEQSALVLTLIDALPFLALPVLEEWMTTAAEALWTIGGDDPALRQTAQRRFWEVLGSGEMDVERAAIGVAWWGNGGGGALVMTGRRHWPAAAASSGQGGDALIMSGALPDPHVASTRL</sequence>
<proteinExistence type="predicted"/>
<accession>A0A167RHB6</accession>
<evidence type="ECO:0000313" key="1">
    <source>
        <dbReference type="EMBL" id="OAA58595.1"/>
    </source>
</evidence>
<dbReference type="EMBL" id="AZHD01000012">
    <property type="protein sequence ID" value="OAA58595.1"/>
    <property type="molecule type" value="Genomic_DNA"/>
</dbReference>
<dbReference type="AlphaFoldDB" id="A0A167RHB6"/>
<dbReference type="OrthoDB" id="2357318at2759"/>
<dbReference type="PANTHER" id="PTHR39214:SF1">
    <property type="entry name" value="MICROBODY (PEROXISOME) BIOGENESIS PROTEIN PEROXIN 8 (EUROFUNG)"/>
    <property type="match status" value="1"/>
</dbReference>